<dbReference type="Proteomes" id="UP001197247">
    <property type="component" value="Unassembled WGS sequence"/>
</dbReference>
<gene>
    <name evidence="1" type="ORF">KIH74_28080</name>
</gene>
<keyword evidence="2" id="KW-1185">Reference proteome</keyword>
<proteinExistence type="predicted"/>
<evidence type="ECO:0000313" key="2">
    <source>
        <dbReference type="Proteomes" id="UP001197247"/>
    </source>
</evidence>
<dbReference type="Gene3D" id="3.30.530.20">
    <property type="match status" value="1"/>
</dbReference>
<dbReference type="SUPFAM" id="SSF55961">
    <property type="entry name" value="Bet v1-like"/>
    <property type="match status" value="1"/>
</dbReference>
<dbReference type="RefSeq" id="WP_214159375.1">
    <property type="nucleotide sequence ID" value="NZ_JAHBAY010000014.1"/>
</dbReference>
<protein>
    <submittedName>
        <fullName evidence="1">SRPBCC family protein</fullName>
    </submittedName>
</protein>
<evidence type="ECO:0000313" key="1">
    <source>
        <dbReference type="EMBL" id="MBT0772833.1"/>
    </source>
</evidence>
<dbReference type="InterPro" id="IPR023393">
    <property type="entry name" value="START-like_dom_sf"/>
</dbReference>
<name>A0ABS5TP02_9ACTN</name>
<organism evidence="1 2">
    <name type="scientific">Kineosporia corallincola</name>
    <dbReference type="NCBI Taxonomy" id="2835133"/>
    <lineage>
        <taxon>Bacteria</taxon>
        <taxon>Bacillati</taxon>
        <taxon>Actinomycetota</taxon>
        <taxon>Actinomycetes</taxon>
        <taxon>Kineosporiales</taxon>
        <taxon>Kineosporiaceae</taxon>
        <taxon>Kineosporia</taxon>
    </lineage>
</organism>
<comment type="caution">
    <text evidence="1">The sequence shown here is derived from an EMBL/GenBank/DDBJ whole genome shotgun (WGS) entry which is preliminary data.</text>
</comment>
<dbReference type="EMBL" id="JAHBAY010000014">
    <property type="protein sequence ID" value="MBT0772833.1"/>
    <property type="molecule type" value="Genomic_DNA"/>
</dbReference>
<dbReference type="Pfam" id="PF10604">
    <property type="entry name" value="Polyketide_cyc2"/>
    <property type="match status" value="1"/>
</dbReference>
<reference evidence="1 2" key="1">
    <citation type="submission" date="2021-05" db="EMBL/GenBank/DDBJ databases">
        <title>Kineosporia and Streptomyces sp. nov. two new marine actinobacteria isolated from Coral.</title>
        <authorList>
            <person name="Buangrab K."/>
            <person name="Sutthacheep M."/>
            <person name="Yeemin T."/>
            <person name="Harunari E."/>
            <person name="Igarashi Y."/>
            <person name="Kanchanasin P."/>
            <person name="Tanasupawat S."/>
            <person name="Phongsopitanun W."/>
        </authorList>
    </citation>
    <scope>NUCLEOTIDE SEQUENCE [LARGE SCALE GENOMIC DNA]</scope>
    <source>
        <strain evidence="1 2">J2-2</strain>
    </source>
</reference>
<sequence length="153" mass="16920">MALIEARHEFVLPVAPVEAFALLSDPEQDPVWQTACVSTALLDGPPRVGGHYTITFKLIGKVMPFTVEIDTFEPGVLSEFHSLEGPFSYVGAYAYEDAGEGSTRVRWKFDVDPGDYFGITPKSLVRKLLVSQVKSDTEKLAAKLRATQERTSR</sequence>
<accession>A0ABS5TP02</accession>
<dbReference type="InterPro" id="IPR019587">
    <property type="entry name" value="Polyketide_cyclase/dehydratase"/>
</dbReference>